<dbReference type="EMBL" id="CM002928">
    <property type="protein sequence ID" value="KGN43886.1"/>
    <property type="molecule type" value="Genomic_DNA"/>
</dbReference>
<reference evidence="1 2" key="2">
    <citation type="journal article" date="2009" name="PLoS ONE">
        <title>An integrated genetic and cytogenetic map of the cucumber genome.</title>
        <authorList>
            <person name="Ren Y."/>
            <person name="Zhang Z."/>
            <person name="Liu J."/>
            <person name="Staub J.E."/>
            <person name="Han Y."/>
            <person name="Cheng Z."/>
            <person name="Li X."/>
            <person name="Lu J."/>
            <person name="Miao H."/>
            <person name="Kang H."/>
            <person name="Xie B."/>
            <person name="Gu X."/>
            <person name="Wang X."/>
            <person name="Du Y."/>
            <person name="Jin W."/>
            <person name="Huang S."/>
        </authorList>
    </citation>
    <scope>NUCLEOTIDE SEQUENCE [LARGE SCALE GENOMIC DNA]</scope>
    <source>
        <strain evidence="2">cv. 9930</strain>
    </source>
</reference>
<name>A0A0A0K7U3_CUCSA</name>
<reference evidence="1 2" key="4">
    <citation type="journal article" date="2011" name="BMC Genomics">
        <title>RNA-Seq improves annotation of protein-coding genes in the cucumber genome.</title>
        <authorList>
            <person name="Li Z."/>
            <person name="Zhang Z."/>
            <person name="Yan P."/>
            <person name="Huang S."/>
            <person name="Fei Z."/>
            <person name="Lin K."/>
        </authorList>
    </citation>
    <scope>NUCLEOTIDE SEQUENCE [LARGE SCALE GENOMIC DNA]</scope>
    <source>
        <strain evidence="2">cv. 9930</strain>
    </source>
</reference>
<dbReference type="STRING" id="3659.A0A0A0K7U3"/>
<keyword evidence="2" id="KW-1185">Reference proteome</keyword>
<dbReference type="Gramene" id="KGN43886">
    <property type="protein sequence ID" value="KGN43886"/>
    <property type="gene ID" value="Csa_7G072730"/>
</dbReference>
<dbReference type="eggNOG" id="KOG1192">
    <property type="taxonomic scope" value="Eukaryota"/>
</dbReference>
<evidence type="ECO:0000313" key="2">
    <source>
        <dbReference type="Proteomes" id="UP000029981"/>
    </source>
</evidence>
<dbReference type="GO" id="GO:0035251">
    <property type="term" value="F:UDP-glucosyltransferase activity"/>
    <property type="evidence" value="ECO:0000318"/>
    <property type="project" value="GO_Central"/>
</dbReference>
<dbReference type="Proteomes" id="UP000029981">
    <property type="component" value="Chromosome 7"/>
</dbReference>
<dbReference type="SUPFAM" id="SSF53756">
    <property type="entry name" value="UDP-Glycosyltransferase/glycogen phosphorylase"/>
    <property type="match status" value="1"/>
</dbReference>
<organism evidence="1 2">
    <name type="scientific">Cucumis sativus</name>
    <name type="common">Cucumber</name>
    <dbReference type="NCBI Taxonomy" id="3659"/>
    <lineage>
        <taxon>Eukaryota</taxon>
        <taxon>Viridiplantae</taxon>
        <taxon>Streptophyta</taxon>
        <taxon>Embryophyta</taxon>
        <taxon>Tracheophyta</taxon>
        <taxon>Spermatophyta</taxon>
        <taxon>Magnoliopsida</taxon>
        <taxon>eudicotyledons</taxon>
        <taxon>Gunneridae</taxon>
        <taxon>Pentapetalae</taxon>
        <taxon>rosids</taxon>
        <taxon>fabids</taxon>
        <taxon>Cucurbitales</taxon>
        <taxon>Cucurbitaceae</taxon>
        <taxon>Benincaseae</taxon>
        <taxon>Cucumis</taxon>
    </lineage>
</organism>
<dbReference type="Gene3D" id="3.40.50.2000">
    <property type="entry name" value="Glycogen Phosphorylase B"/>
    <property type="match status" value="1"/>
</dbReference>
<reference evidence="1 2" key="1">
    <citation type="journal article" date="2009" name="Nat. Genet.">
        <title>The genome of the cucumber, Cucumis sativus L.</title>
        <authorList>
            <person name="Huang S."/>
            <person name="Li R."/>
            <person name="Zhang Z."/>
            <person name="Li L."/>
            <person name="Gu X."/>
            <person name="Fan W."/>
            <person name="Lucas W.J."/>
            <person name="Wang X."/>
            <person name="Xie B."/>
            <person name="Ni P."/>
            <person name="Ren Y."/>
            <person name="Zhu H."/>
            <person name="Li J."/>
            <person name="Lin K."/>
            <person name="Jin W."/>
            <person name="Fei Z."/>
            <person name="Li G."/>
            <person name="Staub J."/>
            <person name="Kilian A."/>
            <person name="van der Vossen E.A."/>
            <person name="Wu Y."/>
            <person name="Guo J."/>
            <person name="He J."/>
            <person name="Jia Z."/>
            <person name="Ren Y."/>
            <person name="Tian G."/>
            <person name="Lu Y."/>
            <person name="Ruan J."/>
            <person name="Qian W."/>
            <person name="Wang M."/>
            <person name="Huang Q."/>
            <person name="Li B."/>
            <person name="Xuan Z."/>
            <person name="Cao J."/>
            <person name="Asan"/>
            <person name="Wu Z."/>
            <person name="Zhang J."/>
            <person name="Cai Q."/>
            <person name="Bai Y."/>
            <person name="Zhao B."/>
            <person name="Han Y."/>
            <person name="Li Y."/>
            <person name="Li X."/>
            <person name="Wang S."/>
            <person name="Shi Q."/>
            <person name="Liu S."/>
            <person name="Cho W.K."/>
            <person name="Kim J.Y."/>
            <person name="Xu Y."/>
            <person name="Heller-Uszynska K."/>
            <person name="Miao H."/>
            <person name="Cheng Z."/>
            <person name="Zhang S."/>
            <person name="Wu J."/>
            <person name="Yang Y."/>
            <person name="Kang H."/>
            <person name="Li M."/>
            <person name="Liang H."/>
            <person name="Ren X."/>
            <person name="Shi Z."/>
            <person name="Wen M."/>
            <person name="Jian M."/>
            <person name="Yang H."/>
            <person name="Zhang G."/>
            <person name="Yang Z."/>
            <person name="Chen R."/>
            <person name="Liu S."/>
            <person name="Li J."/>
            <person name="Ma L."/>
            <person name="Liu H."/>
            <person name="Zhou Y."/>
            <person name="Zhao J."/>
            <person name="Fang X."/>
            <person name="Li G."/>
            <person name="Fang L."/>
            <person name="Li Y."/>
            <person name="Liu D."/>
            <person name="Zheng H."/>
            <person name="Zhang Y."/>
            <person name="Qin N."/>
            <person name="Li Z."/>
            <person name="Yang G."/>
            <person name="Yang S."/>
            <person name="Bolund L."/>
            <person name="Kristiansen K."/>
            <person name="Zheng H."/>
            <person name="Li S."/>
            <person name="Zhang X."/>
            <person name="Yang H."/>
            <person name="Wang J."/>
            <person name="Sun R."/>
            <person name="Zhang B."/>
            <person name="Jiang S."/>
            <person name="Wang J."/>
            <person name="Du Y."/>
            <person name="Li S."/>
        </authorList>
    </citation>
    <scope>NUCLEOTIDE SEQUENCE [LARGE SCALE GENOMIC DNA]</scope>
    <source>
        <strain evidence="2">cv. 9930</strain>
    </source>
</reference>
<reference evidence="1 2" key="3">
    <citation type="journal article" date="2010" name="BMC Genomics">
        <title>Transcriptome sequencing and comparative analysis of cucumber flowers with different sex types.</title>
        <authorList>
            <person name="Guo S."/>
            <person name="Zheng Y."/>
            <person name="Joung J.G."/>
            <person name="Liu S."/>
            <person name="Zhang Z."/>
            <person name="Crasta O.R."/>
            <person name="Sobral B.W."/>
            <person name="Xu Y."/>
            <person name="Huang S."/>
            <person name="Fei Z."/>
        </authorList>
    </citation>
    <scope>NUCLEOTIDE SEQUENCE [LARGE SCALE GENOMIC DNA]</scope>
    <source>
        <strain evidence="2">cv. 9930</strain>
    </source>
</reference>
<protein>
    <submittedName>
        <fullName evidence="1">Uncharacterized protein</fullName>
    </submittedName>
</protein>
<evidence type="ECO:0000313" key="1">
    <source>
        <dbReference type="EMBL" id="KGN43886.1"/>
    </source>
</evidence>
<dbReference type="AlphaFoldDB" id="A0A0A0K7U3"/>
<proteinExistence type="predicted"/>
<accession>A0A0A0K7U3</accession>
<gene>
    <name evidence="1" type="ORF">Csa_7G072730</name>
</gene>
<sequence length="164" mass="18881">MTVGNSTTPDVRIWTFSCRSLRSPVRRLLSQMIGNRASENRPSCSVFSTYYHYSREFVDFPFEFDPYCDVQFPSLPLLKNDEISSFLHPHGVYKAIGRSISQQFHNVSIPFCFLKDTFEELERDVIKNMSTICPIKPIGPLFKTLKISNNNKKANVSGDFLKEL</sequence>
<dbReference type="OMA" id="CAHELPY"/>